<dbReference type="SUPFAM" id="SSF53474">
    <property type="entry name" value="alpha/beta-Hydrolases"/>
    <property type="match status" value="1"/>
</dbReference>
<dbReference type="Pfam" id="PF01738">
    <property type="entry name" value="DLH"/>
    <property type="match status" value="1"/>
</dbReference>
<feature type="region of interest" description="Disordered" evidence="2">
    <location>
        <begin position="1"/>
        <end position="43"/>
    </location>
</feature>
<proteinExistence type="predicted"/>
<name>A0A7V8VBK4_9BACT</name>
<dbReference type="Proteomes" id="UP000542342">
    <property type="component" value="Unassembled WGS sequence"/>
</dbReference>
<dbReference type="AlphaFoldDB" id="A0A7V8VBK4"/>
<feature type="domain" description="Dienelactone hydrolase" evidence="3">
    <location>
        <begin position="52"/>
        <end position="233"/>
    </location>
</feature>
<evidence type="ECO:0000259" key="3">
    <source>
        <dbReference type="Pfam" id="PF01738"/>
    </source>
</evidence>
<dbReference type="InterPro" id="IPR002925">
    <property type="entry name" value="Dienelactn_hydro"/>
</dbReference>
<dbReference type="InterPro" id="IPR050261">
    <property type="entry name" value="FrsA_esterase"/>
</dbReference>
<protein>
    <submittedName>
        <fullName evidence="4">Alpha/beta hydrolase</fullName>
    </submittedName>
</protein>
<keyword evidence="1 4" id="KW-0378">Hydrolase</keyword>
<organism evidence="4 5">
    <name type="scientific">Thermogemmata fonticola</name>
    <dbReference type="NCBI Taxonomy" id="2755323"/>
    <lineage>
        <taxon>Bacteria</taxon>
        <taxon>Pseudomonadati</taxon>
        <taxon>Planctomycetota</taxon>
        <taxon>Planctomycetia</taxon>
        <taxon>Gemmatales</taxon>
        <taxon>Gemmataceae</taxon>
        <taxon>Thermogemmata</taxon>
    </lineage>
</organism>
<dbReference type="PANTHER" id="PTHR22946:SF9">
    <property type="entry name" value="POLYKETIDE TRANSFERASE AF380"/>
    <property type="match status" value="1"/>
</dbReference>
<dbReference type="InterPro" id="IPR029058">
    <property type="entry name" value="AB_hydrolase_fold"/>
</dbReference>
<evidence type="ECO:0000256" key="2">
    <source>
        <dbReference type="SAM" id="MobiDB-lite"/>
    </source>
</evidence>
<dbReference type="GO" id="GO:0052689">
    <property type="term" value="F:carboxylic ester hydrolase activity"/>
    <property type="evidence" value="ECO:0007669"/>
    <property type="project" value="UniProtKB-ARBA"/>
</dbReference>
<dbReference type="PANTHER" id="PTHR22946">
    <property type="entry name" value="DIENELACTONE HYDROLASE DOMAIN-CONTAINING PROTEIN-RELATED"/>
    <property type="match status" value="1"/>
</dbReference>
<gene>
    <name evidence="4" type="ORF">H0921_02445</name>
</gene>
<sequence>MSLFESGLGRTELSDSSMAPFPPEPPSSGSLPSGNSQDEVEIPLRPGLSLPGTLWLPHKPRGIVVFAHGSGSSRHSPRNRYVASVLVEAGFAALLFDLLTGLEASDRRKVFDIELLADRLVQAATWAVQQPRITGLPCGLFGASTGSAAALLAAASHPSLVAAIVSRGGRPDLASQDLPFVRAPTLLIVGENDEPVLTWNRQAFDLLTCPKELVVIPGATHLFEEPGALEQVAELARDWFLRYLLSPSPPPPDDIPKVEDWV</sequence>
<comment type="caution">
    <text evidence="4">The sequence shown here is derived from an EMBL/GenBank/DDBJ whole genome shotgun (WGS) entry which is preliminary data.</text>
</comment>
<evidence type="ECO:0000256" key="1">
    <source>
        <dbReference type="ARBA" id="ARBA00022801"/>
    </source>
</evidence>
<keyword evidence="5" id="KW-1185">Reference proteome</keyword>
<dbReference type="Gene3D" id="3.40.50.1820">
    <property type="entry name" value="alpha/beta hydrolase"/>
    <property type="match status" value="1"/>
</dbReference>
<accession>A0A7V8VBK4</accession>
<reference evidence="4 5" key="1">
    <citation type="submission" date="2020-07" db="EMBL/GenBank/DDBJ databases">
        <title>Thermogemmata thermophila gen. nov., sp. nov., a novel moderate thermophilic planctomycete from a Kamchatka hot spring.</title>
        <authorList>
            <person name="Elcheninov A.G."/>
            <person name="Podosokorskaya O.A."/>
            <person name="Kovaleva O.L."/>
            <person name="Novikov A."/>
            <person name="Bonch-Osmolovskaya E.A."/>
            <person name="Toshchakov S.V."/>
            <person name="Kublanov I.V."/>
        </authorList>
    </citation>
    <scope>NUCLEOTIDE SEQUENCE [LARGE SCALE GENOMIC DNA]</scope>
    <source>
        <strain evidence="4 5">2918</strain>
    </source>
</reference>
<dbReference type="EMBL" id="JACEFB010000001">
    <property type="protein sequence ID" value="MBA2225015.1"/>
    <property type="molecule type" value="Genomic_DNA"/>
</dbReference>
<evidence type="ECO:0000313" key="4">
    <source>
        <dbReference type="EMBL" id="MBA2225015.1"/>
    </source>
</evidence>
<evidence type="ECO:0000313" key="5">
    <source>
        <dbReference type="Proteomes" id="UP000542342"/>
    </source>
</evidence>